<dbReference type="AlphaFoldDB" id="A0A8K1I7I0"/>
<protein>
    <submittedName>
        <fullName evidence="1">Uncharacterized protein</fullName>
    </submittedName>
</protein>
<proteinExistence type="predicted"/>
<keyword evidence="1" id="KW-0496">Mitochondrion</keyword>
<geneLocation type="mitochondrion" evidence="1"/>
<evidence type="ECO:0000313" key="1">
    <source>
        <dbReference type="EMBL" id="UBU98348.1"/>
    </source>
</evidence>
<sequence>MTNRRLCMLGAYQVVFNPLLMSINSIITFKFEFSDYIIPPPPRLATSTPPPLLYSIPCLSPPAQRGKLCIPPDGPASDPKVTLGRGYYRVEKPYPPPYNGVVGCAFIFRPGHLHILRIPGHFFFYLRSKAAAKQKKMGSKKNYLLVPPPPPSLAHLEPAGEGVWVRCYPPPSLRMLLASLIQQPRSASAQPMLLVRNCRDTILGFFGPLGAREGQKNKENLSLWKRERERAVQTGRSPCMQPLSWLVLFLVPGSRPTTRK</sequence>
<dbReference type="GeneID" id="68665087"/>
<gene>
    <name evidence="1" type="primary">orf260</name>
</gene>
<dbReference type="EMBL" id="MW538937">
    <property type="protein sequence ID" value="UBU98348.1"/>
    <property type="molecule type" value="Genomic_DNA"/>
</dbReference>
<name>A0A8K1I7I0_9PEZI</name>
<accession>A0A8K1I7I0</accession>
<reference evidence="1" key="1">
    <citation type="submission" date="2021-01" db="EMBL/GenBank/DDBJ databases">
        <authorList>
            <person name="Sun H.-H."/>
            <person name="Zhang S."/>
            <person name="Zhang Y.-J."/>
        </authorList>
    </citation>
    <scope>NUCLEOTIDE SEQUENCE</scope>
    <source>
        <strain evidence="1">CMM1</strain>
    </source>
</reference>
<organism evidence="1">
    <name type="scientific">Morchella brunnea</name>
    <dbReference type="NCBI Taxonomy" id="1174671"/>
    <lineage>
        <taxon>Eukaryota</taxon>
        <taxon>Fungi</taxon>
        <taxon>Dikarya</taxon>
        <taxon>Ascomycota</taxon>
        <taxon>Pezizomycotina</taxon>
        <taxon>Pezizomycetes</taxon>
        <taxon>Pezizales</taxon>
        <taxon>Morchellaceae</taxon>
        <taxon>Morchella</taxon>
    </lineage>
</organism>
<dbReference type="RefSeq" id="YP_010218583.1">
    <property type="nucleotide sequence ID" value="NC_058917.1"/>
</dbReference>